<comment type="function">
    <text evidence="5 6">Structural component of flagellum, the bacterial motility apparatus. Part of the rod structure of flagellar basal body.</text>
</comment>
<keyword evidence="10" id="KW-1185">Reference proteome</keyword>
<evidence type="ECO:0000256" key="7">
    <source>
        <dbReference type="SAM" id="MobiDB-lite"/>
    </source>
</evidence>
<dbReference type="Pfam" id="PF00460">
    <property type="entry name" value="Flg_bb_rod"/>
    <property type="match status" value="1"/>
</dbReference>
<evidence type="ECO:0000256" key="3">
    <source>
        <dbReference type="ARBA" id="ARBA00014376"/>
    </source>
</evidence>
<gene>
    <name evidence="9" type="primary">flgB</name>
    <name evidence="9" type="ORF">J6TS1_05530</name>
</gene>
<comment type="similarity">
    <text evidence="2 6">Belongs to the flagella basal body rod proteins family.</text>
</comment>
<keyword evidence="9" id="KW-0966">Cell projection</keyword>
<dbReference type="PANTHER" id="PTHR30435:SF12">
    <property type="entry name" value="FLAGELLAR BASAL BODY ROD PROTEIN FLGB"/>
    <property type="match status" value="1"/>
</dbReference>
<evidence type="ECO:0000256" key="5">
    <source>
        <dbReference type="ARBA" id="ARBA00024934"/>
    </source>
</evidence>
<accession>A0ABQ4KRL1</accession>
<keyword evidence="9" id="KW-0282">Flagellum</keyword>
<evidence type="ECO:0000256" key="4">
    <source>
        <dbReference type="ARBA" id="ARBA00023143"/>
    </source>
</evidence>
<evidence type="ECO:0000313" key="10">
    <source>
        <dbReference type="Proteomes" id="UP000680670"/>
    </source>
</evidence>
<dbReference type="InterPro" id="IPR001444">
    <property type="entry name" value="Flag_bb_rod_N"/>
</dbReference>
<sequence>MDSLGKRKKWQVLNLNLFSGSFQTIERSLDYSALKHEVTAQNIANADTPNYKGKKVSFGKVFDDAVSAAKLRTTDPRHMNSQRQKNEGITLSDRRTQYGHNGNNVDIDKEMSDLATNQIYYSVLTERLSGKFNLLQNVIKGGK</sequence>
<dbReference type="Proteomes" id="UP000680670">
    <property type="component" value="Unassembled WGS sequence"/>
</dbReference>
<feature type="domain" description="Flagellar basal body rod protein N-terminal" evidence="8">
    <location>
        <begin position="37"/>
        <end position="52"/>
    </location>
</feature>
<feature type="region of interest" description="Disordered" evidence="7">
    <location>
        <begin position="76"/>
        <end position="98"/>
    </location>
</feature>
<protein>
    <recommendedName>
        <fullName evidence="3 6">Flagellar basal body rod protein FlgB</fullName>
    </recommendedName>
</protein>
<dbReference type="EMBL" id="BORJ01000001">
    <property type="protein sequence ID" value="GIN94683.1"/>
    <property type="molecule type" value="Genomic_DNA"/>
</dbReference>
<dbReference type="PIRSF" id="PIRSF002889">
    <property type="entry name" value="Rod_FlgB"/>
    <property type="match status" value="1"/>
</dbReference>
<dbReference type="NCBIfam" id="TIGR01396">
    <property type="entry name" value="FlgB"/>
    <property type="match status" value="1"/>
</dbReference>
<reference evidence="9 10" key="1">
    <citation type="submission" date="2021-03" db="EMBL/GenBank/DDBJ databases">
        <title>Antimicrobial resistance genes in bacteria isolated from Japanese honey, and their potential for conferring macrolide and lincosamide resistance in the American foulbrood pathogen Paenibacillus larvae.</title>
        <authorList>
            <person name="Okamoto M."/>
            <person name="Kumagai M."/>
            <person name="Kanamori H."/>
            <person name="Takamatsu D."/>
        </authorList>
    </citation>
    <scope>NUCLEOTIDE SEQUENCE [LARGE SCALE GENOMIC DNA]</scope>
    <source>
        <strain evidence="9 10">J6TS1</strain>
    </source>
</reference>
<dbReference type="RefSeq" id="WP_306428772.1">
    <property type="nucleotide sequence ID" value="NZ_BORI01000007.1"/>
</dbReference>
<evidence type="ECO:0000256" key="1">
    <source>
        <dbReference type="ARBA" id="ARBA00004117"/>
    </source>
</evidence>
<name>A0ABQ4KRL1_SIMTE</name>
<feature type="compositionally biased region" description="Polar residues" evidence="7">
    <location>
        <begin position="79"/>
        <end position="89"/>
    </location>
</feature>
<evidence type="ECO:0000256" key="6">
    <source>
        <dbReference type="PIRNR" id="PIRNR002889"/>
    </source>
</evidence>
<comment type="subcellular location">
    <subcellularLocation>
        <location evidence="1 6">Bacterial flagellum basal body</location>
    </subcellularLocation>
</comment>
<organism evidence="9 10">
    <name type="scientific">Siminovitchia terrae</name>
    <name type="common">Bacillus terrae</name>
    <dbReference type="NCBI Taxonomy" id="1914933"/>
    <lineage>
        <taxon>Bacteria</taxon>
        <taxon>Bacillati</taxon>
        <taxon>Bacillota</taxon>
        <taxon>Bacilli</taxon>
        <taxon>Bacillales</taxon>
        <taxon>Bacillaceae</taxon>
        <taxon>Siminovitchia</taxon>
    </lineage>
</organism>
<dbReference type="InterPro" id="IPR006300">
    <property type="entry name" value="FlgB"/>
</dbReference>
<keyword evidence="9" id="KW-0969">Cilium</keyword>
<comment type="subunit">
    <text evidence="6">The basal body constitutes a major portion of the flagellar organelle and consists of a number of rings mounted on a central rod.</text>
</comment>
<keyword evidence="4 6" id="KW-0975">Bacterial flagellum</keyword>
<evidence type="ECO:0000313" key="9">
    <source>
        <dbReference type="EMBL" id="GIN94683.1"/>
    </source>
</evidence>
<dbReference type="PANTHER" id="PTHR30435">
    <property type="entry name" value="FLAGELLAR PROTEIN"/>
    <property type="match status" value="1"/>
</dbReference>
<evidence type="ECO:0000259" key="8">
    <source>
        <dbReference type="Pfam" id="PF00460"/>
    </source>
</evidence>
<proteinExistence type="inferred from homology"/>
<evidence type="ECO:0000256" key="2">
    <source>
        <dbReference type="ARBA" id="ARBA00009677"/>
    </source>
</evidence>
<comment type="caution">
    <text evidence="9">The sequence shown here is derived from an EMBL/GenBank/DDBJ whole genome shotgun (WGS) entry which is preliminary data.</text>
</comment>